<keyword evidence="4" id="KW-0276">Fatty acid metabolism</keyword>
<sequence>MSQQEIQSPLPGTFYRRPSPDAAPFVEVGAAIKPGDVVGIVEVMKQFNQIEAEIGGVVAEILVADGDPVEPGQALLRIEG</sequence>
<dbReference type="PRINTS" id="PR01071">
    <property type="entry name" value="ACOABIOTINCC"/>
</dbReference>
<proteinExistence type="predicted"/>
<dbReference type="PROSITE" id="PS50968">
    <property type="entry name" value="BIOTINYL_LIPOYL"/>
    <property type="match status" value="1"/>
</dbReference>
<dbReference type="GO" id="GO:0009317">
    <property type="term" value="C:acetyl-CoA carboxylase complex"/>
    <property type="evidence" value="ECO:0007669"/>
    <property type="project" value="InterPro"/>
</dbReference>
<dbReference type="InterPro" id="IPR050709">
    <property type="entry name" value="Biotin_Carboxyl_Carrier/Decarb"/>
</dbReference>
<name>A0A0X8P0K6_ALCXX</name>
<evidence type="ECO:0000259" key="5">
    <source>
        <dbReference type="PROSITE" id="PS50968"/>
    </source>
</evidence>
<evidence type="ECO:0000256" key="2">
    <source>
        <dbReference type="ARBA" id="ARBA00017562"/>
    </source>
</evidence>
<dbReference type="InterPro" id="IPR001249">
    <property type="entry name" value="AcCoA_biotinCC"/>
</dbReference>
<evidence type="ECO:0000256" key="4">
    <source>
        <dbReference type="RuleBase" id="RU364072"/>
    </source>
</evidence>
<dbReference type="Proteomes" id="UP000060602">
    <property type="component" value="Chromosome"/>
</dbReference>
<dbReference type="PANTHER" id="PTHR45266">
    <property type="entry name" value="OXALOACETATE DECARBOXYLASE ALPHA CHAIN"/>
    <property type="match status" value="1"/>
</dbReference>
<dbReference type="UniPathway" id="UPA00094"/>
<organism evidence="6 7">
    <name type="scientific">Alcaligenes xylosoxydans xylosoxydans</name>
    <name type="common">Achromobacter xylosoxidans</name>
    <dbReference type="NCBI Taxonomy" id="85698"/>
    <lineage>
        <taxon>Bacteria</taxon>
        <taxon>Pseudomonadati</taxon>
        <taxon>Pseudomonadota</taxon>
        <taxon>Betaproteobacteria</taxon>
        <taxon>Burkholderiales</taxon>
        <taxon>Alcaligenaceae</taxon>
        <taxon>Achromobacter</taxon>
    </lineage>
</organism>
<dbReference type="CDD" id="cd06850">
    <property type="entry name" value="biotinyl_domain"/>
    <property type="match status" value="1"/>
</dbReference>
<comment type="function">
    <text evidence="1 4">This protein is a component of the acetyl coenzyme A carboxylase complex; first, biotin carboxylase catalyzes the carboxylation of the carrier protein and then the transcarboxylase transfers the carboxyl group to form malonyl-CoA.</text>
</comment>
<evidence type="ECO:0000256" key="1">
    <source>
        <dbReference type="ARBA" id="ARBA00003761"/>
    </source>
</evidence>
<accession>A0A0X8P0K6</accession>
<dbReference type="RefSeq" id="WP_006392350.1">
    <property type="nucleotide sequence ID" value="NZ_CP014060.2"/>
</dbReference>
<dbReference type="InterPro" id="IPR000089">
    <property type="entry name" value="Biotin_lipoyl"/>
</dbReference>
<dbReference type="PANTHER" id="PTHR45266:SF3">
    <property type="entry name" value="OXALOACETATE DECARBOXYLASE ALPHA CHAIN"/>
    <property type="match status" value="1"/>
</dbReference>
<dbReference type="Gene3D" id="2.40.50.100">
    <property type="match status" value="1"/>
</dbReference>
<evidence type="ECO:0000313" key="6">
    <source>
        <dbReference type="EMBL" id="AMG37690.1"/>
    </source>
</evidence>
<dbReference type="EMBL" id="CP014060">
    <property type="protein sequence ID" value="AMG37690.1"/>
    <property type="molecule type" value="Genomic_DNA"/>
</dbReference>
<dbReference type="Pfam" id="PF00364">
    <property type="entry name" value="Biotin_lipoyl"/>
    <property type="match status" value="1"/>
</dbReference>
<dbReference type="InterPro" id="IPR011053">
    <property type="entry name" value="Single_hybrid_motif"/>
</dbReference>
<dbReference type="GO" id="GO:0006633">
    <property type="term" value="P:fatty acid biosynthetic process"/>
    <property type="evidence" value="ECO:0007669"/>
    <property type="project" value="UniProtKB-UniPathway"/>
</dbReference>
<gene>
    <name evidence="6" type="ORF">AL504_17790</name>
</gene>
<keyword evidence="4" id="KW-0444">Lipid biosynthesis</keyword>
<dbReference type="AlphaFoldDB" id="A0A0X8P0K6"/>
<feature type="domain" description="Lipoyl-binding" evidence="5">
    <location>
        <begin position="1"/>
        <end position="79"/>
    </location>
</feature>
<keyword evidence="3 4" id="KW-0092">Biotin</keyword>
<protein>
    <recommendedName>
        <fullName evidence="2 4">Biotin carboxyl carrier protein of acetyl-CoA carboxylase</fullName>
    </recommendedName>
</protein>
<dbReference type="GO" id="GO:0003989">
    <property type="term" value="F:acetyl-CoA carboxylase activity"/>
    <property type="evidence" value="ECO:0007669"/>
    <property type="project" value="InterPro"/>
</dbReference>
<dbReference type="SUPFAM" id="SSF51230">
    <property type="entry name" value="Single hybrid motif"/>
    <property type="match status" value="1"/>
</dbReference>
<reference evidence="7" key="1">
    <citation type="submission" date="2015-12" db="EMBL/GenBank/DDBJ databases">
        <title>FDA dAtabase for Regulatory Grade micrObial Sequences (FDA-ARGOS): Supporting development and validation of Infectious Disease Dx tests.</title>
        <authorList>
            <person name="Case J."/>
            <person name="Tallon L."/>
            <person name="Sadzewicz L."/>
            <person name="Sengamalay N."/>
            <person name="Ott S."/>
            <person name="Godinez A."/>
            <person name="Nagaraj S."/>
            <person name="Nadendla S."/>
            <person name="Sichtig H."/>
        </authorList>
    </citation>
    <scope>NUCLEOTIDE SEQUENCE [LARGE SCALE GENOMIC DNA]</scope>
    <source>
        <strain evidence="7">FDAARGOS_147</strain>
    </source>
</reference>
<dbReference type="NCBIfam" id="NF005457">
    <property type="entry name" value="PRK07051.1"/>
    <property type="match status" value="1"/>
</dbReference>
<keyword evidence="4" id="KW-0275">Fatty acid biosynthesis</keyword>
<evidence type="ECO:0000313" key="7">
    <source>
        <dbReference type="Proteomes" id="UP000060602"/>
    </source>
</evidence>
<evidence type="ECO:0000256" key="3">
    <source>
        <dbReference type="ARBA" id="ARBA00023267"/>
    </source>
</evidence>
<comment type="pathway">
    <text evidence="4">Lipid metabolism; fatty acid biosynthesis.</text>
</comment>
<keyword evidence="4" id="KW-0443">Lipid metabolism</keyword>